<dbReference type="NCBIfam" id="TIGR00651">
    <property type="entry name" value="pta"/>
    <property type="match status" value="1"/>
</dbReference>
<dbReference type="SUPFAM" id="SSF75138">
    <property type="entry name" value="HprK N-terminal domain-like"/>
    <property type="match status" value="1"/>
</dbReference>
<evidence type="ECO:0000256" key="2">
    <source>
        <dbReference type="ARBA" id="ARBA00004989"/>
    </source>
</evidence>
<dbReference type="InterPro" id="IPR002505">
    <property type="entry name" value="PTA_PTB"/>
</dbReference>
<evidence type="ECO:0000259" key="14">
    <source>
        <dbReference type="Pfam" id="PF07085"/>
    </source>
</evidence>
<dbReference type="PANTHER" id="PTHR43356">
    <property type="entry name" value="PHOSPHATE ACETYLTRANSFERASE"/>
    <property type="match status" value="1"/>
</dbReference>
<comment type="subcellular location">
    <subcellularLocation>
        <location evidence="1 12">Cytoplasm</location>
    </subcellularLocation>
</comment>
<comment type="function">
    <text evidence="12">Involved in acetate metabolism.</text>
</comment>
<gene>
    <name evidence="15" type="primary">pta</name>
    <name evidence="15" type="ORF">NBRC116585_01650</name>
</gene>
<dbReference type="Proteomes" id="UP001481413">
    <property type="component" value="Unassembled WGS sequence"/>
</dbReference>
<sequence length="704" mass="75081">MINIFIAPTDTESGLTTISLGLIQALDAQGLKVGFVKPVAPGNSANERSTRLVRSVLHLDTPEPMPLSQIQQGVSDGMLDRILEDCVGLHAQVSEGCDVVIIEGLVPDRSEPFTAKLNVEIAKALGADVLLVTSAEGKSVDQIRSELKLQVGLFGGKKASMMGSIINKAGAPDIHGALPTSEQSPTDMPPAGCSAQECEQIEIDGCPVIGVIPWQADLLSPRTLDIARALNADVINEGNIDERRVARITLCARTLTHMIDQLRPGTLVVTPGDRDDIIVASAMAATNGTPLAGLLLTSGYTPTDALRSLCERAWQTGLPVLSVEGDSYSTARALTHMNTHVPVDDTHRVNRIMNVVAQHLDIDTLSERIGAPHTPRMSPAAFRHQLVAHARANKRRIVLPEGEEPRTITAAAICQSRGIADCILLGDEETVRQVARAQEVELPDDLTILNPDSVRENYVAGMVERRKHKNLTEPMALAQLEDNVVLGTMMLAQDEVDGLVSGAIHTTANTIRPALQLIKTAPEAKLVSSVFFMGLPDQVLVYGDCAVNPDPGPEELADIAIQSAESAKQMNIPVRIAMLSYSTGESGSGADVEKVRAATAIVRERRPDLVVDGPLQYDAATTASVARSKAPDSPVAGQATVLIFPDLNTGNTTYKAVQRSANVISIGPMLQGLAKPVNDLSRGALVEDIVYTIALTAIQSQHQK</sequence>
<keyword evidence="10 12" id="KW-0012">Acyltransferase</keyword>
<evidence type="ECO:0000256" key="4">
    <source>
        <dbReference type="ARBA" id="ARBA00009786"/>
    </source>
</evidence>
<evidence type="ECO:0000313" key="15">
    <source>
        <dbReference type="EMBL" id="GAA6144048.1"/>
    </source>
</evidence>
<evidence type="ECO:0000256" key="6">
    <source>
        <dbReference type="ARBA" id="ARBA00012707"/>
    </source>
</evidence>
<evidence type="ECO:0000256" key="11">
    <source>
        <dbReference type="ARBA" id="ARBA00031108"/>
    </source>
</evidence>
<dbReference type="Pfam" id="PF07085">
    <property type="entry name" value="DRTGG"/>
    <property type="match status" value="1"/>
</dbReference>
<comment type="similarity">
    <text evidence="4 12">In the N-terminal section; belongs to the CobB/CobQ family.</text>
</comment>
<dbReference type="Gene3D" id="3.40.50.10750">
    <property type="entry name" value="Isocitrate/Isopropylmalate dehydrogenase-like"/>
    <property type="match status" value="1"/>
</dbReference>
<dbReference type="NCBIfam" id="NF007233">
    <property type="entry name" value="PRK09653.1"/>
    <property type="match status" value="1"/>
</dbReference>
<dbReference type="PIRSF" id="PIRSF006107">
    <property type="entry name" value="PhpActrans_proteobac"/>
    <property type="match status" value="1"/>
</dbReference>
<reference evidence="15 16" key="1">
    <citation type="submission" date="2024-04" db="EMBL/GenBank/DDBJ databases">
        <title>Draft genome sequence of Thalassolituus maritimus NBRC 116585.</title>
        <authorList>
            <person name="Miyakawa T."/>
            <person name="Kusuya Y."/>
            <person name="Miura T."/>
        </authorList>
    </citation>
    <scope>NUCLEOTIDE SEQUENCE [LARGE SCALE GENOMIC DNA]</scope>
    <source>
        <strain evidence="15 16">5NW40-0001</strain>
    </source>
</reference>
<dbReference type="EC" id="2.3.1.8" evidence="6 12"/>
<evidence type="ECO:0000256" key="7">
    <source>
        <dbReference type="ARBA" id="ARBA00021528"/>
    </source>
</evidence>
<comment type="similarity">
    <text evidence="3 12">In the C-terminal section; belongs to the phosphate acetyltransferase and butyryltransferase family.</text>
</comment>
<dbReference type="InterPro" id="IPR016475">
    <property type="entry name" value="P-Actrans_bac"/>
</dbReference>
<evidence type="ECO:0000256" key="10">
    <source>
        <dbReference type="ARBA" id="ARBA00023315"/>
    </source>
</evidence>
<keyword evidence="16" id="KW-1185">Reference proteome</keyword>
<dbReference type="Gene3D" id="3.40.50.300">
    <property type="entry name" value="P-loop containing nucleotide triphosphate hydrolases"/>
    <property type="match status" value="1"/>
</dbReference>
<feature type="domain" description="DRTGG" evidence="14">
    <location>
        <begin position="225"/>
        <end position="336"/>
    </location>
</feature>
<dbReference type="Pfam" id="PF01515">
    <property type="entry name" value="PTA_PTB"/>
    <property type="match status" value="1"/>
</dbReference>
<organism evidence="15 16">
    <name type="scientific">Thalassolituus maritimus</name>
    <dbReference type="NCBI Taxonomy" id="484498"/>
    <lineage>
        <taxon>Bacteria</taxon>
        <taxon>Pseudomonadati</taxon>
        <taxon>Pseudomonadota</taxon>
        <taxon>Gammaproteobacteria</taxon>
        <taxon>Oceanospirillales</taxon>
        <taxon>Oceanospirillaceae</taxon>
        <taxon>Thalassolituus</taxon>
    </lineage>
</organism>
<evidence type="ECO:0000259" key="13">
    <source>
        <dbReference type="Pfam" id="PF01515"/>
    </source>
</evidence>
<evidence type="ECO:0000256" key="8">
    <source>
        <dbReference type="ARBA" id="ARBA00022490"/>
    </source>
</evidence>
<proteinExistence type="inferred from homology"/>
<name>A0ABP9ZV86_9GAMM</name>
<evidence type="ECO:0000256" key="5">
    <source>
        <dbReference type="ARBA" id="ARBA00011643"/>
    </source>
</evidence>
<comment type="subunit">
    <text evidence="5">Homohexamer.</text>
</comment>
<dbReference type="InterPro" id="IPR010766">
    <property type="entry name" value="DRTGG"/>
</dbReference>
<comment type="pathway">
    <text evidence="2 12">Metabolic intermediate biosynthesis; acetyl-CoA biosynthesis; acetyl-CoA from acetate: step 2/2.</text>
</comment>
<dbReference type="SUPFAM" id="SSF52540">
    <property type="entry name" value="P-loop containing nucleoside triphosphate hydrolases"/>
    <property type="match status" value="1"/>
</dbReference>
<comment type="caution">
    <text evidence="15">The sequence shown here is derived from an EMBL/GenBank/DDBJ whole genome shotgun (WGS) entry which is preliminary data.</text>
</comment>
<dbReference type="EMBL" id="BAABWH010000001">
    <property type="protein sequence ID" value="GAA6144048.1"/>
    <property type="molecule type" value="Genomic_DNA"/>
</dbReference>
<dbReference type="SUPFAM" id="SSF53659">
    <property type="entry name" value="Isocitrate/Isopropylmalate dehydrogenase-like"/>
    <property type="match status" value="1"/>
</dbReference>
<evidence type="ECO:0000256" key="12">
    <source>
        <dbReference type="PIRNR" id="PIRNR006107"/>
    </source>
</evidence>
<dbReference type="CDD" id="cd03109">
    <property type="entry name" value="DTBS"/>
    <property type="match status" value="1"/>
</dbReference>
<dbReference type="InterPro" id="IPR050500">
    <property type="entry name" value="Phos_Acetyltrans/Butyryltrans"/>
</dbReference>
<dbReference type="NCBIfam" id="NF004167">
    <property type="entry name" value="PRK05632.1"/>
    <property type="match status" value="1"/>
</dbReference>
<dbReference type="PANTHER" id="PTHR43356:SF3">
    <property type="entry name" value="PHOSPHATE ACETYLTRANSFERASE"/>
    <property type="match status" value="1"/>
</dbReference>
<dbReference type="InterPro" id="IPR028979">
    <property type="entry name" value="Ser_kin/Pase_Hpr-like_N_sf"/>
</dbReference>
<dbReference type="InterPro" id="IPR027417">
    <property type="entry name" value="P-loop_NTPase"/>
</dbReference>
<evidence type="ECO:0000256" key="9">
    <source>
        <dbReference type="ARBA" id="ARBA00022679"/>
    </source>
</evidence>
<evidence type="ECO:0000313" key="16">
    <source>
        <dbReference type="Proteomes" id="UP001481413"/>
    </source>
</evidence>
<dbReference type="Gene3D" id="3.40.1390.20">
    <property type="entry name" value="HprK N-terminal domain-like"/>
    <property type="match status" value="1"/>
</dbReference>
<dbReference type="InterPro" id="IPR004614">
    <property type="entry name" value="P_AcTrfase"/>
</dbReference>
<accession>A0ABP9ZV86</accession>
<dbReference type="Gene3D" id="3.40.50.10950">
    <property type="match status" value="1"/>
</dbReference>
<comment type="catalytic activity">
    <reaction evidence="12">
        <text>acetyl-CoA + phosphate = acetyl phosphate + CoA</text>
        <dbReference type="Rhea" id="RHEA:19521"/>
        <dbReference type="ChEBI" id="CHEBI:22191"/>
        <dbReference type="ChEBI" id="CHEBI:43474"/>
        <dbReference type="ChEBI" id="CHEBI:57287"/>
        <dbReference type="ChEBI" id="CHEBI:57288"/>
        <dbReference type="EC" id="2.3.1.8"/>
    </reaction>
</comment>
<evidence type="ECO:0000256" key="3">
    <source>
        <dbReference type="ARBA" id="ARBA00008756"/>
    </source>
</evidence>
<dbReference type="Pfam" id="PF13500">
    <property type="entry name" value="AAA_26"/>
    <property type="match status" value="1"/>
</dbReference>
<comment type="domain">
    <text evidence="12">The N-terminal region seems to be important for proper quaternary structure. The C-terminal region contains the substrate-binding site.</text>
</comment>
<evidence type="ECO:0000256" key="1">
    <source>
        <dbReference type="ARBA" id="ARBA00004496"/>
    </source>
</evidence>
<keyword evidence="9 12" id="KW-0808">Transferase</keyword>
<dbReference type="InterPro" id="IPR042112">
    <property type="entry name" value="P_AcTrfase_dom2"/>
</dbReference>
<keyword evidence="8 12" id="KW-0963">Cytoplasm</keyword>
<feature type="domain" description="Phosphate acetyl/butaryl transferase" evidence="13">
    <location>
        <begin position="382"/>
        <end position="697"/>
    </location>
</feature>
<protein>
    <recommendedName>
        <fullName evidence="7 12">Phosphate acetyltransferase</fullName>
        <ecNumber evidence="6 12">2.3.1.8</ecNumber>
    </recommendedName>
    <alternativeName>
        <fullName evidence="11 12">Phosphotransacetylase</fullName>
    </alternativeName>
</protein>
<dbReference type="RefSeq" id="WP_353292997.1">
    <property type="nucleotide sequence ID" value="NZ_BAABWH010000001.1"/>
</dbReference>
<dbReference type="InterPro" id="IPR042113">
    <property type="entry name" value="P_AcTrfase_dom1"/>
</dbReference>